<sequence>MTPCITTGGYHNKDGYSIFRLGATVVKGHRVSYCVRHCCSLESIKGLVIRHKCDNPACVNPDHLEVGTHADNVADRQKRKRQAVKVPHEALESIRSRYASGERQSVLAAEFGINQSQVSLIVNYKNRRSTCASQ</sequence>
<dbReference type="InterPro" id="IPR044930">
    <property type="entry name" value="Homing_endonuclease_His-Me"/>
</dbReference>
<proteinExistence type="predicted"/>
<accession>A0AAE9VJX0</accession>
<name>A0AAE9VJX0_9CAUD</name>
<dbReference type="EMBL" id="OP947225">
    <property type="protein sequence ID" value="WAX26266.1"/>
    <property type="molecule type" value="Genomic_DNA"/>
</dbReference>
<dbReference type="InterPro" id="IPR003615">
    <property type="entry name" value="HNH_nuc"/>
</dbReference>
<evidence type="ECO:0000313" key="2">
    <source>
        <dbReference type="EMBL" id="WAX26266.1"/>
    </source>
</evidence>
<dbReference type="Pfam" id="PF13392">
    <property type="entry name" value="HNH_3"/>
    <property type="match status" value="1"/>
</dbReference>
<evidence type="ECO:0000259" key="1">
    <source>
        <dbReference type="Pfam" id="PF13392"/>
    </source>
</evidence>
<keyword evidence="3" id="KW-1185">Reference proteome</keyword>
<organism evidence="2 3">
    <name type="scientific">Ralstonia phage p2106</name>
    <dbReference type="NCBI Taxonomy" id="2998497"/>
    <lineage>
        <taxon>Viruses</taxon>
        <taxon>Duplodnaviria</taxon>
        <taxon>Heunggongvirae</taxon>
        <taxon>Uroviricota</taxon>
        <taxon>Caudoviricetes</taxon>
        <taxon>Autographivirales</taxon>
        <taxon>Autotranscriptaviridae</taxon>
        <taxon>Serkorvirus</taxon>
        <taxon>Serkorvirus p2106</taxon>
    </lineage>
</organism>
<dbReference type="SUPFAM" id="SSF54060">
    <property type="entry name" value="His-Me finger endonucleases"/>
    <property type="match status" value="1"/>
</dbReference>
<reference evidence="2" key="1">
    <citation type="submission" date="2022-11" db="EMBL/GenBank/DDBJ databases">
        <authorList>
            <person name="Cui X."/>
            <person name="Liu Q."/>
        </authorList>
    </citation>
    <scope>NUCLEOTIDE SEQUENCE</scope>
</reference>
<dbReference type="Gene3D" id="3.90.75.10">
    <property type="entry name" value="Homing Intron 3 (I-ppo) Encoded Endonuclease, Chain A"/>
    <property type="match status" value="1"/>
</dbReference>
<dbReference type="InterPro" id="IPR044925">
    <property type="entry name" value="His-Me_finger_sf"/>
</dbReference>
<evidence type="ECO:0000313" key="3">
    <source>
        <dbReference type="Proteomes" id="UP001211059"/>
    </source>
</evidence>
<dbReference type="GO" id="GO:0004519">
    <property type="term" value="F:endonuclease activity"/>
    <property type="evidence" value="ECO:0007669"/>
    <property type="project" value="InterPro"/>
</dbReference>
<dbReference type="Proteomes" id="UP001211059">
    <property type="component" value="Segment"/>
</dbReference>
<feature type="domain" description="HNH nuclease" evidence="1">
    <location>
        <begin position="45"/>
        <end position="73"/>
    </location>
</feature>
<protein>
    <recommendedName>
        <fullName evidence="1">HNH nuclease domain-containing protein</fullName>
    </recommendedName>
</protein>